<reference evidence="1" key="1">
    <citation type="submission" date="2021-11" db="EMBL/GenBank/DDBJ databases">
        <authorList>
            <person name="Schell T."/>
        </authorList>
    </citation>
    <scope>NUCLEOTIDE SEQUENCE</scope>
    <source>
        <strain evidence="1">M5</strain>
    </source>
</reference>
<dbReference type="AlphaFoldDB" id="A0A8J2WN95"/>
<name>A0A8J2WN95_9CRUS</name>
<proteinExistence type="predicted"/>
<protein>
    <submittedName>
        <fullName evidence="1">Uncharacterized protein</fullName>
    </submittedName>
</protein>
<evidence type="ECO:0000313" key="2">
    <source>
        <dbReference type="Proteomes" id="UP000789390"/>
    </source>
</evidence>
<sequence>MGDIISFLHGRCDHRRSNFSLRQNASLYLRFRVGRHEMAADTNQTSNISTLTSHSDEYFVHLPDKTICRLKLEALPSLYSAEWLPFVFAHCLWVWEMLLFHSVISPLLYVVRSREFSKALRQTFPFCFHPEPSDSPIELQIF</sequence>
<dbReference type="EMBL" id="CAKKLH010000310">
    <property type="protein sequence ID" value="CAH0111122.1"/>
    <property type="molecule type" value="Genomic_DNA"/>
</dbReference>
<accession>A0A8J2WN95</accession>
<organism evidence="1 2">
    <name type="scientific">Daphnia galeata</name>
    <dbReference type="NCBI Taxonomy" id="27404"/>
    <lineage>
        <taxon>Eukaryota</taxon>
        <taxon>Metazoa</taxon>
        <taxon>Ecdysozoa</taxon>
        <taxon>Arthropoda</taxon>
        <taxon>Crustacea</taxon>
        <taxon>Branchiopoda</taxon>
        <taxon>Diplostraca</taxon>
        <taxon>Cladocera</taxon>
        <taxon>Anomopoda</taxon>
        <taxon>Daphniidae</taxon>
        <taxon>Daphnia</taxon>
    </lineage>
</organism>
<evidence type="ECO:0000313" key="1">
    <source>
        <dbReference type="EMBL" id="CAH0111122.1"/>
    </source>
</evidence>
<dbReference type="SUPFAM" id="SSF81321">
    <property type="entry name" value="Family A G protein-coupled receptor-like"/>
    <property type="match status" value="1"/>
</dbReference>
<dbReference type="Gene3D" id="1.20.1070.10">
    <property type="entry name" value="Rhodopsin 7-helix transmembrane proteins"/>
    <property type="match status" value="1"/>
</dbReference>
<gene>
    <name evidence="1" type="ORF">DGAL_LOCUS14733</name>
</gene>
<comment type="caution">
    <text evidence="1">The sequence shown here is derived from an EMBL/GenBank/DDBJ whole genome shotgun (WGS) entry which is preliminary data.</text>
</comment>
<keyword evidence="2" id="KW-1185">Reference proteome</keyword>
<dbReference type="Proteomes" id="UP000789390">
    <property type="component" value="Unassembled WGS sequence"/>
</dbReference>